<name>A0A3M6TVS3_POCDA</name>
<dbReference type="EMBL" id="RCHS01002822">
    <property type="protein sequence ID" value="RMX45466.1"/>
    <property type="molecule type" value="Genomic_DNA"/>
</dbReference>
<accession>A0A3M6TVS3</accession>
<keyword evidence="2" id="KW-1185">Reference proteome</keyword>
<proteinExistence type="predicted"/>
<evidence type="ECO:0000313" key="2">
    <source>
        <dbReference type="Proteomes" id="UP000275408"/>
    </source>
</evidence>
<sequence length="147" mass="16458">MIHPGLDFNSGSVQFSGVETMNVQEITVPRLGRILVQKCGNEGNHPYLDETKKVTLKFLRAAIDFIPLALDVAGDLENASFFFAHPGNDFAIKAGKEDWQFYFSQLADGTIHGRCVRKPTLHYIWDEFKKVISRYVVTPVVLALTAS</sequence>
<reference evidence="1 2" key="1">
    <citation type="journal article" date="2018" name="Sci. Rep.">
        <title>Comparative analysis of the Pocillopora damicornis genome highlights role of immune system in coral evolution.</title>
        <authorList>
            <person name="Cunning R."/>
            <person name="Bay R.A."/>
            <person name="Gillette P."/>
            <person name="Baker A.C."/>
            <person name="Traylor-Knowles N."/>
        </authorList>
    </citation>
    <scope>NUCLEOTIDE SEQUENCE [LARGE SCALE GENOMIC DNA]</scope>
    <source>
        <strain evidence="1">RSMAS</strain>
        <tissue evidence="1">Whole animal</tissue>
    </source>
</reference>
<dbReference type="OrthoDB" id="5959505at2759"/>
<dbReference type="Proteomes" id="UP000275408">
    <property type="component" value="Unassembled WGS sequence"/>
</dbReference>
<organism evidence="1 2">
    <name type="scientific">Pocillopora damicornis</name>
    <name type="common">Cauliflower coral</name>
    <name type="synonym">Millepora damicornis</name>
    <dbReference type="NCBI Taxonomy" id="46731"/>
    <lineage>
        <taxon>Eukaryota</taxon>
        <taxon>Metazoa</taxon>
        <taxon>Cnidaria</taxon>
        <taxon>Anthozoa</taxon>
        <taxon>Hexacorallia</taxon>
        <taxon>Scleractinia</taxon>
        <taxon>Astrocoeniina</taxon>
        <taxon>Pocilloporidae</taxon>
        <taxon>Pocillopora</taxon>
    </lineage>
</organism>
<dbReference type="AlphaFoldDB" id="A0A3M6TVS3"/>
<protein>
    <submittedName>
        <fullName evidence="1">Uncharacterized protein</fullName>
    </submittedName>
</protein>
<evidence type="ECO:0000313" key="1">
    <source>
        <dbReference type="EMBL" id="RMX45466.1"/>
    </source>
</evidence>
<comment type="caution">
    <text evidence="1">The sequence shown here is derived from an EMBL/GenBank/DDBJ whole genome shotgun (WGS) entry which is preliminary data.</text>
</comment>
<gene>
    <name evidence="1" type="ORF">pdam_00019741</name>
</gene>